<dbReference type="RefSeq" id="WP_106582605.1">
    <property type="nucleotide sequence ID" value="NZ_PYGA01000005.1"/>
</dbReference>
<dbReference type="GO" id="GO:0004074">
    <property type="term" value="F:biliverdin reductase [NAD(P)H] activity"/>
    <property type="evidence" value="ECO:0007669"/>
    <property type="project" value="TreeGrafter"/>
</dbReference>
<dbReference type="AlphaFoldDB" id="A0A2P8DMU7"/>
<name>A0A2P8DMU7_9ACTN</name>
<proteinExistence type="predicted"/>
<dbReference type="Pfam" id="PF13460">
    <property type="entry name" value="NAD_binding_10"/>
    <property type="match status" value="1"/>
</dbReference>
<accession>A0A2P8DMU7</accession>
<keyword evidence="3" id="KW-1185">Reference proteome</keyword>
<dbReference type="GO" id="GO:0042602">
    <property type="term" value="F:riboflavin reductase (NADPH) activity"/>
    <property type="evidence" value="ECO:0007669"/>
    <property type="project" value="TreeGrafter"/>
</dbReference>
<dbReference type="PANTHER" id="PTHR43355:SF2">
    <property type="entry name" value="FLAVIN REDUCTASE (NADPH)"/>
    <property type="match status" value="1"/>
</dbReference>
<dbReference type="EMBL" id="PYGA01000005">
    <property type="protein sequence ID" value="PSK98537.1"/>
    <property type="molecule type" value="Genomic_DNA"/>
</dbReference>
<protein>
    <submittedName>
        <fullName evidence="2">Putative NADH-flavin reductase</fullName>
    </submittedName>
</protein>
<dbReference type="InterPro" id="IPR016040">
    <property type="entry name" value="NAD(P)-bd_dom"/>
</dbReference>
<dbReference type="PANTHER" id="PTHR43355">
    <property type="entry name" value="FLAVIN REDUCTASE (NADPH)"/>
    <property type="match status" value="1"/>
</dbReference>
<evidence type="ECO:0000313" key="3">
    <source>
        <dbReference type="Proteomes" id="UP000240542"/>
    </source>
</evidence>
<dbReference type="Gene3D" id="3.40.50.720">
    <property type="entry name" value="NAD(P)-binding Rossmann-like Domain"/>
    <property type="match status" value="1"/>
</dbReference>
<dbReference type="InterPro" id="IPR051606">
    <property type="entry name" value="Polyketide_Oxido-like"/>
</dbReference>
<evidence type="ECO:0000259" key="1">
    <source>
        <dbReference type="Pfam" id="PF13460"/>
    </source>
</evidence>
<organism evidence="2 3">
    <name type="scientific">Murinocardiopsis flavida</name>
    <dbReference type="NCBI Taxonomy" id="645275"/>
    <lineage>
        <taxon>Bacteria</taxon>
        <taxon>Bacillati</taxon>
        <taxon>Actinomycetota</taxon>
        <taxon>Actinomycetes</taxon>
        <taxon>Streptosporangiales</taxon>
        <taxon>Nocardiopsidaceae</taxon>
        <taxon>Murinocardiopsis</taxon>
    </lineage>
</organism>
<comment type="caution">
    <text evidence="2">The sequence shown here is derived from an EMBL/GenBank/DDBJ whole genome shotgun (WGS) entry which is preliminary data.</text>
</comment>
<dbReference type="InterPro" id="IPR036291">
    <property type="entry name" value="NAD(P)-bd_dom_sf"/>
</dbReference>
<sequence>MKIAVFGATGGTGRRIVEQGIARGHDITAAVRTPGAFAAEPGLHTVVTDPMDPESAATALAGCDAVVSAIGGRGPLNERSDVIRDATRGIGHAMAATGVSRLLVLSQGTVADAGDGPLTRIVAKPILRRVLRNTRADAIRMEALLRGGELDALDWVVLRAPMLTDGRRTGRYRTAREANVRGGIRISRSDLADAVLDLVADPAVSRAVIGAAA</sequence>
<dbReference type="OrthoDB" id="3763081at2"/>
<gene>
    <name evidence="2" type="ORF">CLV63_105211</name>
</gene>
<evidence type="ECO:0000313" key="2">
    <source>
        <dbReference type="EMBL" id="PSK98537.1"/>
    </source>
</evidence>
<feature type="domain" description="NAD(P)-binding" evidence="1">
    <location>
        <begin position="7"/>
        <end position="202"/>
    </location>
</feature>
<reference evidence="2 3" key="1">
    <citation type="submission" date="2018-03" db="EMBL/GenBank/DDBJ databases">
        <title>Genomic Encyclopedia of Archaeal and Bacterial Type Strains, Phase II (KMG-II): from individual species to whole genera.</title>
        <authorList>
            <person name="Goeker M."/>
        </authorList>
    </citation>
    <scope>NUCLEOTIDE SEQUENCE [LARGE SCALE GENOMIC DNA]</scope>
    <source>
        <strain evidence="2 3">DSM 45312</strain>
    </source>
</reference>
<dbReference type="Proteomes" id="UP000240542">
    <property type="component" value="Unassembled WGS sequence"/>
</dbReference>
<dbReference type="SUPFAM" id="SSF51735">
    <property type="entry name" value="NAD(P)-binding Rossmann-fold domains"/>
    <property type="match status" value="1"/>
</dbReference>